<proteinExistence type="predicted"/>
<sequence length="86" mass="8400">GGKSPRSRSPARAQAVISSEVDKSQSGASTSTASSAGPSIGAPNSSLASESHIISQAVAMTGMSDNSSVTLSSCAFAGDKLRQGDG</sequence>
<protein>
    <submittedName>
        <fullName evidence="2">Uncharacterized protein</fullName>
    </submittedName>
</protein>
<gene>
    <name evidence="2" type="primary">ORF10696</name>
</gene>
<organism evidence="2">
    <name type="scientific">Arion vulgaris</name>
    <dbReference type="NCBI Taxonomy" id="1028688"/>
    <lineage>
        <taxon>Eukaryota</taxon>
        <taxon>Metazoa</taxon>
        <taxon>Spiralia</taxon>
        <taxon>Lophotrochozoa</taxon>
        <taxon>Mollusca</taxon>
        <taxon>Gastropoda</taxon>
        <taxon>Heterobranchia</taxon>
        <taxon>Euthyneura</taxon>
        <taxon>Panpulmonata</taxon>
        <taxon>Eupulmonata</taxon>
        <taxon>Stylommatophora</taxon>
        <taxon>Helicina</taxon>
        <taxon>Arionoidea</taxon>
        <taxon>Arionidae</taxon>
        <taxon>Arion</taxon>
    </lineage>
</organism>
<feature type="compositionally biased region" description="Low complexity" evidence="1">
    <location>
        <begin position="24"/>
        <end position="46"/>
    </location>
</feature>
<feature type="region of interest" description="Disordered" evidence="1">
    <location>
        <begin position="1"/>
        <end position="48"/>
    </location>
</feature>
<name>A0A0B6Y2S3_9EUPU</name>
<reference evidence="2" key="1">
    <citation type="submission" date="2014-12" db="EMBL/GenBank/DDBJ databases">
        <title>Insight into the proteome of Arion vulgaris.</title>
        <authorList>
            <person name="Aradska J."/>
            <person name="Bulat T."/>
            <person name="Smidak R."/>
            <person name="Sarate P."/>
            <person name="Gangsoo J."/>
            <person name="Sialana F."/>
            <person name="Bilban M."/>
            <person name="Lubec G."/>
        </authorList>
    </citation>
    <scope>NUCLEOTIDE SEQUENCE</scope>
    <source>
        <tissue evidence="2">Skin</tissue>
    </source>
</reference>
<evidence type="ECO:0000313" key="2">
    <source>
        <dbReference type="EMBL" id="CEK50414.1"/>
    </source>
</evidence>
<dbReference type="AlphaFoldDB" id="A0A0B6Y2S3"/>
<feature type="non-terminal residue" evidence="2">
    <location>
        <position position="86"/>
    </location>
</feature>
<feature type="non-terminal residue" evidence="2">
    <location>
        <position position="1"/>
    </location>
</feature>
<evidence type="ECO:0000256" key="1">
    <source>
        <dbReference type="SAM" id="MobiDB-lite"/>
    </source>
</evidence>
<dbReference type="EMBL" id="HACG01003549">
    <property type="protein sequence ID" value="CEK50414.1"/>
    <property type="molecule type" value="Transcribed_RNA"/>
</dbReference>
<accession>A0A0B6Y2S3</accession>